<feature type="transmembrane region" description="Helical" evidence="8">
    <location>
        <begin position="303"/>
        <end position="322"/>
    </location>
</feature>
<dbReference type="CDD" id="cd06442">
    <property type="entry name" value="DPM1_like"/>
    <property type="match status" value="1"/>
</dbReference>
<evidence type="ECO:0000256" key="7">
    <source>
        <dbReference type="ARBA" id="ARBA00023136"/>
    </source>
</evidence>
<dbReference type="RefSeq" id="WP_275476512.1">
    <property type="nucleotide sequence ID" value="NZ_CP162940.1"/>
</dbReference>
<accession>A0ABV5AFS9</accession>
<comment type="caution">
    <text evidence="11">The sequence shown here is derived from an EMBL/GenBank/DDBJ whole genome shotgun (WGS) entry which is preliminary data.</text>
</comment>
<comment type="subcellular location">
    <subcellularLocation>
        <location evidence="1">Membrane</location>
        <topology evidence="1">Multi-pass membrane protein</topology>
    </subcellularLocation>
</comment>
<organism evidence="11 12">
    <name type="scientific">Alicyclobacillus fastidiosus</name>
    <dbReference type="NCBI Taxonomy" id="392011"/>
    <lineage>
        <taxon>Bacteria</taxon>
        <taxon>Bacillati</taxon>
        <taxon>Bacillota</taxon>
        <taxon>Bacilli</taxon>
        <taxon>Bacillales</taxon>
        <taxon>Alicyclobacillaceae</taxon>
        <taxon>Alicyclobacillus</taxon>
    </lineage>
</organism>
<dbReference type="PANTHER" id="PTHR43398">
    <property type="entry name" value="DOLICHOL-PHOSPHATE MANNOSYLTRANSFERASE SUBUNIT 1"/>
    <property type="match status" value="1"/>
</dbReference>
<feature type="transmembrane region" description="Helical" evidence="8">
    <location>
        <begin position="236"/>
        <end position="260"/>
    </location>
</feature>
<keyword evidence="4" id="KW-0808">Transferase</keyword>
<evidence type="ECO:0000256" key="1">
    <source>
        <dbReference type="ARBA" id="ARBA00004141"/>
    </source>
</evidence>
<evidence type="ECO:0000256" key="4">
    <source>
        <dbReference type="ARBA" id="ARBA00022679"/>
    </source>
</evidence>
<keyword evidence="7 8" id="KW-0472">Membrane</keyword>
<dbReference type="Pfam" id="PF04138">
    <property type="entry name" value="GtrA_DPMS_TM"/>
    <property type="match status" value="1"/>
</dbReference>
<keyword evidence="5 8" id="KW-0812">Transmembrane</keyword>
<dbReference type="InterPro" id="IPR029044">
    <property type="entry name" value="Nucleotide-diphossugar_trans"/>
</dbReference>
<feature type="transmembrane region" description="Helical" evidence="8">
    <location>
        <begin position="328"/>
        <end position="346"/>
    </location>
</feature>
<dbReference type="EMBL" id="JBDXSU010000009">
    <property type="protein sequence ID" value="MFB5191052.1"/>
    <property type="molecule type" value="Genomic_DNA"/>
</dbReference>
<sequence>MDLSIIIPSFNERDNIEPIVERIHSALGDEGIAYEIWFVDDSTDETVAVLARVESIDERVHVHHRTGARGLASAVVEGFERATGQYFIVMDADLQHPPELLPDIYGKLAEGTDIVIPSRFVSGGSDGGLGPLRKLVSWTARVIGQVALRRLRRISDCTSGFFGVHRNVVEGAPLDPIGWKILIEVLVKGRYRTVHELPYEFLARDAGESKMSLHEQWNYFRHLFRLVSQSPSDRRFFLFCAIGASGVVVNLVVLTILKYLLGIPDTGASVVASLVAMLSNYIWNDQITWRAAGKRKWNVKLPLFVGISLIGILVTTLVMNGLKQLGVPVPVGQAIGILVSTVWSYAMNNRLTWRDSDRAPREDVVVTREDRRIRSV</sequence>
<evidence type="ECO:0000256" key="2">
    <source>
        <dbReference type="ARBA" id="ARBA00006739"/>
    </source>
</evidence>
<evidence type="ECO:0000256" key="3">
    <source>
        <dbReference type="ARBA" id="ARBA00022676"/>
    </source>
</evidence>
<evidence type="ECO:0000256" key="5">
    <source>
        <dbReference type="ARBA" id="ARBA00022692"/>
    </source>
</evidence>
<dbReference type="SUPFAM" id="SSF53448">
    <property type="entry name" value="Nucleotide-diphospho-sugar transferases"/>
    <property type="match status" value="1"/>
</dbReference>
<evidence type="ECO:0000313" key="11">
    <source>
        <dbReference type="EMBL" id="MFB5191052.1"/>
    </source>
</evidence>
<reference evidence="11 12" key="1">
    <citation type="journal article" date="2024" name="Int. J. Mol. Sci.">
        <title>Exploration of Alicyclobacillus spp. Genome in Search of Antibiotic Resistance.</title>
        <authorList>
            <person name="Bucka-Kolendo J."/>
            <person name="Kiousi D.E."/>
            <person name="Dekowska A."/>
            <person name="Mikolajczuk-Szczyrba A."/>
            <person name="Karadedos D.M."/>
            <person name="Michael P."/>
            <person name="Galanis A."/>
            <person name="Sokolowska B."/>
        </authorList>
    </citation>
    <scope>NUCLEOTIDE SEQUENCE [LARGE SCALE GENOMIC DNA]</scope>
    <source>
        <strain evidence="11 12">KKP 3000</strain>
    </source>
</reference>
<evidence type="ECO:0000256" key="8">
    <source>
        <dbReference type="SAM" id="Phobius"/>
    </source>
</evidence>
<evidence type="ECO:0000256" key="6">
    <source>
        <dbReference type="ARBA" id="ARBA00022989"/>
    </source>
</evidence>
<protein>
    <submittedName>
        <fullName evidence="11">Glycosyltransferase family 2 protein</fullName>
    </submittedName>
</protein>
<dbReference type="InterPro" id="IPR039528">
    <property type="entry name" value="DPM1-like"/>
</dbReference>
<name>A0ABV5AFS9_9BACL</name>
<dbReference type="Pfam" id="PF00535">
    <property type="entry name" value="Glycos_transf_2"/>
    <property type="match status" value="1"/>
</dbReference>
<dbReference type="Gene3D" id="3.90.550.10">
    <property type="entry name" value="Spore Coat Polysaccharide Biosynthesis Protein SpsA, Chain A"/>
    <property type="match status" value="1"/>
</dbReference>
<dbReference type="InterPro" id="IPR001173">
    <property type="entry name" value="Glyco_trans_2-like"/>
</dbReference>
<dbReference type="InterPro" id="IPR007267">
    <property type="entry name" value="GtrA_DPMS_TM"/>
</dbReference>
<comment type="similarity">
    <text evidence="2">Belongs to the glycosyltransferase 2 family.</text>
</comment>
<feature type="domain" description="Glycosyltransferase 2-like" evidence="9">
    <location>
        <begin position="4"/>
        <end position="169"/>
    </location>
</feature>
<keyword evidence="12" id="KW-1185">Reference proteome</keyword>
<evidence type="ECO:0000259" key="10">
    <source>
        <dbReference type="Pfam" id="PF04138"/>
    </source>
</evidence>
<dbReference type="PANTHER" id="PTHR43398:SF1">
    <property type="entry name" value="DOLICHOL-PHOSPHATE MANNOSYLTRANSFERASE SUBUNIT 1"/>
    <property type="match status" value="1"/>
</dbReference>
<feature type="transmembrane region" description="Helical" evidence="8">
    <location>
        <begin position="266"/>
        <end position="283"/>
    </location>
</feature>
<evidence type="ECO:0000259" key="9">
    <source>
        <dbReference type="Pfam" id="PF00535"/>
    </source>
</evidence>
<keyword evidence="3" id="KW-0328">Glycosyltransferase</keyword>
<keyword evidence="6 8" id="KW-1133">Transmembrane helix</keyword>
<gene>
    <name evidence="11" type="ORF">KKP3000_004550</name>
</gene>
<proteinExistence type="inferred from homology"/>
<dbReference type="Proteomes" id="UP001579974">
    <property type="component" value="Unassembled WGS sequence"/>
</dbReference>
<evidence type="ECO:0000313" key="12">
    <source>
        <dbReference type="Proteomes" id="UP001579974"/>
    </source>
</evidence>
<feature type="domain" description="GtrA/DPMS transmembrane" evidence="10">
    <location>
        <begin position="239"/>
        <end position="353"/>
    </location>
</feature>